<dbReference type="GO" id="GO:0008234">
    <property type="term" value="F:cysteine-type peptidase activity"/>
    <property type="evidence" value="ECO:0007669"/>
    <property type="project" value="InterPro"/>
</dbReference>
<dbReference type="PROSITE" id="PS00639">
    <property type="entry name" value="THIOL_PROTEASE_HIS"/>
    <property type="match status" value="1"/>
</dbReference>
<accession>A0A3R7LXP5</accession>
<dbReference type="InterPro" id="IPR038765">
    <property type="entry name" value="Papain-like_cys_pep_sf"/>
</dbReference>
<feature type="compositionally biased region" description="Pro residues" evidence="2">
    <location>
        <begin position="302"/>
        <end position="334"/>
    </location>
</feature>
<dbReference type="AlphaFoldDB" id="A0A3R7LXP5"/>
<keyword evidence="5" id="KW-1185">Reference proteome</keyword>
<feature type="region of interest" description="Disordered" evidence="2">
    <location>
        <begin position="302"/>
        <end position="407"/>
    </location>
</feature>
<dbReference type="SMART" id="SM00645">
    <property type="entry name" value="Pept_C1"/>
    <property type="match status" value="1"/>
</dbReference>
<evidence type="ECO:0000313" key="4">
    <source>
        <dbReference type="EMBL" id="ROT67320.1"/>
    </source>
</evidence>
<protein>
    <submittedName>
        <fullName evidence="4">Uncharacterized peptidase C1-like protein F26E4.3 isoform X1</fullName>
    </submittedName>
</protein>
<feature type="domain" description="Peptidase C1A papain C-terminal" evidence="3">
    <location>
        <begin position="25"/>
        <end position="222"/>
    </location>
</feature>
<dbReference type="InterPro" id="IPR013128">
    <property type="entry name" value="Peptidase_C1A"/>
</dbReference>
<evidence type="ECO:0000256" key="2">
    <source>
        <dbReference type="SAM" id="MobiDB-lite"/>
    </source>
</evidence>
<evidence type="ECO:0000259" key="3">
    <source>
        <dbReference type="SMART" id="SM00645"/>
    </source>
</evidence>
<dbReference type="InterPro" id="IPR025660">
    <property type="entry name" value="Pept_his_AS"/>
</dbReference>
<gene>
    <name evidence="4" type="ORF">C7M84_014610</name>
</gene>
<dbReference type="OrthoDB" id="6367441at2759"/>
<name>A0A3R7LXP5_PENVA</name>
<dbReference type="EMBL" id="QCYY01002822">
    <property type="protein sequence ID" value="ROT67320.1"/>
    <property type="molecule type" value="Genomic_DNA"/>
</dbReference>
<dbReference type="InterPro" id="IPR000668">
    <property type="entry name" value="Peptidase_C1A_C"/>
</dbReference>
<evidence type="ECO:0000256" key="1">
    <source>
        <dbReference type="ARBA" id="ARBA00008455"/>
    </source>
</evidence>
<proteinExistence type="inferred from homology"/>
<reference evidence="4 5" key="1">
    <citation type="submission" date="2018-04" db="EMBL/GenBank/DDBJ databases">
        <authorList>
            <person name="Zhang X."/>
            <person name="Yuan J."/>
            <person name="Li F."/>
            <person name="Xiang J."/>
        </authorList>
    </citation>
    <scope>NUCLEOTIDE SEQUENCE [LARGE SCALE GENOMIC DNA]</scope>
    <source>
        <tissue evidence="4">Muscle</tissue>
    </source>
</reference>
<evidence type="ECO:0000313" key="5">
    <source>
        <dbReference type="Proteomes" id="UP000283509"/>
    </source>
</evidence>
<comment type="similarity">
    <text evidence="1">Belongs to the peptidase C1 family.</text>
</comment>
<dbReference type="Proteomes" id="UP000283509">
    <property type="component" value="Unassembled WGS sequence"/>
</dbReference>
<reference evidence="4 5" key="2">
    <citation type="submission" date="2019-01" db="EMBL/GenBank/DDBJ databases">
        <title>The decoding of complex shrimp genome reveals the adaptation for benthos swimmer, frequently molting mechanism and breeding impact on genome.</title>
        <authorList>
            <person name="Sun Y."/>
            <person name="Gao Y."/>
            <person name="Yu Y."/>
        </authorList>
    </citation>
    <scope>NUCLEOTIDE SEQUENCE [LARGE SCALE GENOMIC DNA]</scope>
    <source>
        <tissue evidence="4">Muscle</tissue>
    </source>
</reference>
<comment type="caution">
    <text evidence="4">The sequence shown here is derived from an EMBL/GenBank/DDBJ whole genome shotgun (WGS) entry which is preliminary data.</text>
</comment>
<sequence>MYPSKLGQLARSDLVYYLRFNCLRFPEEEEGLNILAKGIEPVALSAQNLLSCAELGQQGCQGGQIDRAWNYLRKVGIVMEECYLYESGWSGKVPKCYEQNEGRNDENCKNHYKTEPAFVYPRRKRTSSGRSLNNGPVQALMTVHPDFFLYQTGVYTHTGLGGKGSATHSVKLIGWGEARVMGVGIVKYWLAENSWGSSWGERGYFKIRRGSNECISPPPPPLKPSPPSLSLHPFSPSKQPPLPFLPPVIPPTPLLSPPFTPPPTLLSPPLTLNPLPPFSPISPPSPSFLPFLPPTLFSPHSPPPLLLPHSPPSPHPPFPTIHPSRPLSPSPRSPLPSFTPSHPPLSPHSPLHLHLPSPPSIHTPPPPPFCPHSPSSPIHPPPSPDRNQLTRAKSRDFQSKIAQQLEN</sequence>
<dbReference type="GO" id="GO:0006508">
    <property type="term" value="P:proteolysis"/>
    <property type="evidence" value="ECO:0007669"/>
    <property type="project" value="InterPro"/>
</dbReference>
<dbReference type="Gene3D" id="3.90.70.10">
    <property type="entry name" value="Cysteine proteinases"/>
    <property type="match status" value="1"/>
</dbReference>
<organism evidence="4 5">
    <name type="scientific">Penaeus vannamei</name>
    <name type="common">Whiteleg shrimp</name>
    <name type="synonym">Litopenaeus vannamei</name>
    <dbReference type="NCBI Taxonomy" id="6689"/>
    <lineage>
        <taxon>Eukaryota</taxon>
        <taxon>Metazoa</taxon>
        <taxon>Ecdysozoa</taxon>
        <taxon>Arthropoda</taxon>
        <taxon>Crustacea</taxon>
        <taxon>Multicrustacea</taxon>
        <taxon>Malacostraca</taxon>
        <taxon>Eumalacostraca</taxon>
        <taxon>Eucarida</taxon>
        <taxon>Decapoda</taxon>
        <taxon>Dendrobranchiata</taxon>
        <taxon>Penaeoidea</taxon>
        <taxon>Penaeidae</taxon>
        <taxon>Penaeus</taxon>
    </lineage>
</organism>
<dbReference type="PANTHER" id="PTHR12411">
    <property type="entry name" value="CYSTEINE PROTEASE FAMILY C1-RELATED"/>
    <property type="match status" value="1"/>
</dbReference>
<feature type="compositionally biased region" description="Pro residues" evidence="2">
    <location>
        <begin position="356"/>
        <end position="371"/>
    </location>
</feature>
<dbReference type="Pfam" id="PF00112">
    <property type="entry name" value="Peptidase_C1"/>
    <property type="match status" value="1"/>
</dbReference>
<dbReference type="SUPFAM" id="SSF54001">
    <property type="entry name" value="Cysteine proteinases"/>
    <property type="match status" value="1"/>
</dbReference>